<dbReference type="RefSeq" id="WP_058520048.1">
    <property type="nucleotide sequence ID" value="NZ_CAAAIP010000001.1"/>
</dbReference>
<dbReference type="OrthoDB" id="5631303at2"/>
<dbReference type="InterPro" id="IPR052201">
    <property type="entry name" value="LRR-containing_regulator"/>
</dbReference>
<reference evidence="2 3" key="1">
    <citation type="submission" date="2015-11" db="EMBL/GenBank/DDBJ databases">
        <title>Genomic analysis of 38 Legionella species identifies large and diverse effector repertoires.</title>
        <authorList>
            <person name="Burstein D."/>
            <person name="Amaro F."/>
            <person name="Zusman T."/>
            <person name="Lifshitz Z."/>
            <person name="Cohen O."/>
            <person name="Gilbert J.A."/>
            <person name="Pupko T."/>
            <person name="Shuman H.A."/>
            <person name="Segal G."/>
        </authorList>
    </citation>
    <scope>NUCLEOTIDE SEQUENCE [LARGE SCALE GENOMIC DNA]</scope>
    <source>
        <strain evidence="2 3">ATCC 49180</strain>
    </source>
</reference>
<dbReference type="InterPro" id="IPR032675">
    <property type="entry name" value="LRR_dom_sf"/>
</dbReference>
<dbReference type="PROSITE" id="PS51450">
    <property type="entry name" value="LRR"/>
    <property type="match status" value="1"/>
</dbReference>
<dbReference type="Pfam" id="PF13516">
    <property type="entry name" value="LRR_6"/>
    <property type="match status" value="9"/>
</dbReference>
<dbReference type="PATRIC" id="fig|40335.7.peg.853"/>
<dbReference type="AlphaFoldDB" id="A0A0W0ZUW8"/>
<dbReference type="Gene3D" id="3.80.10.10">
    <property type="entry name" value="Ribonuclease Inhibitor"/>
    <property type="match status" value="4"/>
</dbReference>
<dbReference type="PANTHER" id="PTHR24111:SF0">
    <property type="entry name" value="LEUCINE-RICH REPEAT-CONTAINING PROTEIN"/>
    <property type="match status" value="1"/>
</dbReference>
<organism evidence="2 3">
    <name type="scientific">Legionella tucsonensis</name>
    <dbReference type="NCBI Taxonomy" id="40335"/>
    <lineage>
        <taxon>Bacteria</taxon>
        <taxon>Pseudomonadati</taxon>
        <taxon>Pseudomonadota</taxon>
        <taxon>Gammaproteobacteria</taxon>
        <taxon>Legionellales</taxon>
        <taxon>Legionellaceae</taxon>
        <taxon>Legionella</taxon>
    </lineage>
</organism>
<dbReference type="SUPFAM" id="SSF52047">
    <property type="entry name" value="RNI-like"/>
    <property type="match status" value="1"/>
</dbReference>
<evidence type="ECO:0000313" key="2">
    <source>
        <dbReference type="EMBL" id="KTD72965.1"/>
    </source>
</evidence>
<proteinExistence type="predicted"/>
<evidence type="ECO:0000313" key="3">
    <source>
        <dbReference type="Proteomes" id="UP000054693"/>
    </source>
</evidence>
<keyword evidence="1" id="KW-0677">Repeat</keyword>
<dbReference type="STRING" id="40335.Ltuc_0812"/>
<sequence length="840" mass="93157">MLLEFLIPQIRENNPPILTLDLNGGKIGDDGLHVLSAELRTNKTITTIDLSYNDFGPDGIKDFIGALQTNQTLTNINLSHNKIGPKGAKYLRDALKTNTSLRVLNLANSAIYLALESRGIQYLCELIKTNQHLESLDLSYNQIESIHTKDLSEALKANCGLSTFIIKGNPIGSIGIQHICEALKTNNTLSVLNLATTQMVDSDSEFVSEMLTVNPSLTELNLGFNQIGSNGTQKLSEALKRNTVLTKFFLGSNPIGPIGARYLSEALRSNTTLTVLDLGVADLGDTGVKHIFEALRVNKTLTSIRLVYNEISDVGVNYVCDALKVNKTLKTIDLSYNNISNAGISSLSEVLKVNNTLTTIHLGLNKKISPVGIKVLRETLKTNYTLLEVSGVDDPVIKKYLERNAAIAASFDAFTKDLSEGLKPEEIKNKLTLVKGLIESHTEPTNPICEDHYLCECYRLLTALGLLATPDANINTLVNLLTSFAHPSLQKLADLALGLLNTNIASQLDKFNLNDQSKRCRLLLYGLKDELQRSVLNNIAYIALFQVVYPQKPFVLSEFNSFKSTTVLLNQSMLKKMIHKALIACQRSQENQELEINFLKTILVQNNYSPTVVARLGQSPAFLAALRNQYPEATHFTLIEHVVLADDNLSFLIPVNELAPTITQQTYDELNACIQNASTFHSNLLTAQAKKLRQLLSDTLAEAPMKHPTPFNLSFFAEKNSQKKKNLSLNLNSATLNSSLSKEQLLQIKQLINSLEKEIDCCWYPNKKIKQIKVDALSSLIFKARTMDITKAVSEIELEYPEVRHGLISTRTADLLDGLRRVIKHPQGELLKTDEVSRPH</sequence>
<keyword evidence="3" id="KW-1185">Reference proteome</keyword>
<dbReference type="SMART" id="SM00368">
    <property type="entry name" value="LRR_RI"/>
    <property type="match status" value="12"/>
</dbReference>
<dbReference type="InterPro" id="IPR001611">
    <property type="entry name" value="Leu-rich_rpt"/>
</dbReference>
<gene>
    <name evidence="2" type="primary">legL1_1</name>
    <name evidence="2" type="ORF">Ltuc_0812</name>
</gene>
<dbReference type="PANTHER" id="PTHR24111">
    <property type="entry name" value="LEUCINE-RICH REPEAT-CONTAINING PROTEIN 34"/>
    <property type="match status" value="1"/>
</dbReference>
<dbReference type="EMBL" id="LNZA01000001">
    <property type="protein sequence ID" value="KTD72965.1"/>
    <property type="molecule type" value="Genomic_DNA"/>
</dbReference>
<evidence type="ECO:0000256" key="1">
    <source>
        <dbReference type="ARBA" id="ARBA00022737"/>
    </source>
</evidence>
<comment type="caution">
    <text evidence="2">The sequence shown here is derived from an EMBL/GenBank/DDBJ whole genome shotgun (WGS) entry which is preliminary data.</text>
</comment>
<accession>A0A0W0ZUW8</accession>
<dbReference type="Proteomes" id="UP000054693">
    <property type="component" value="Unassembled WGS sequence"/>
</dbReference>
<protein>
    <submittedName>
        <fullName evidence="2">Gala protein type 1, 3 or 4</fullName>
    </submittedName>
</protein>
<name>A0A0W0ZUW8_9GAMM</name>